<accession>A0A420VHH8</accession>
<proteinExistence type="predicted"/>
<protein>
    <submittedName>
        <fullName evidence="1">Uncharacterized protein</fullName>
    </submittedName>
</protein>
<dbReference type="EMBL" id="AZRV01000011">
    <property type="protein sequence ID" value="RKO63000.1"/>
    <property type="molecule type" value="Genomic_DNA"/>
</dbReference>
<organism evidence="1 2">
    <name type="scientific">Caldibacillus debilis GB1</name>
    <dbReference type="NCBI Taxonomy" id="1339248"/>
    <lineage>
        <taxon>Bacteria</taxon>
        <taxon>Bacillati</taxon>
        <taxon>Bacillota</taxon>
        <taxon>Bacilli</taxon>
        <taxon>Bacillales</taxon>
        <taxon>Bacillaceae</taxon>
        <taxon>Caldibacillus</taxon>
    </lineage>
</organism>
<reference evidence="1 2" key="1">
    <citation type="submission" date="2013-12" db="EMBL/GenBank/DDBJ databases">
        <title>Genome and proteome characterization of Caldibacillus debilis GB1 derived from a cellulolytic aero-tolerant co-culture.</title>
        <authorList>
            <person name="Wushke S.T."/>
            <person name="Zhang X."/>
            <person name="Fristensky B."/>
            <person name="Wilkins J.A."/>
            <person name="Levin D.B."/>
            <person name="Sparling R."/>
        </authorList>
    </citation>
    <scope>NUCLEOTIDE SEQUENCE [LARGE SCALE GENOMIC DNA]</scope>
    <source>
        <strain evidence="1 2">GB1</strain>
    </source>
</reference>
<name>A0A420VHH8_9BACI</name>
<keyword evidence="2" id="KW-1185">Reference proteome</keyword>
<evidence type="ECO:0000313" key="1">
    <source>
        <dbReference type="EMBL" id="RKO63000.1"/>
    </source>
</evidence>
<sequence length="182" mass="19101">MLSQEFFKIFYGKWLWEKPVSVTVSFVPRTGIPAEGGTRSVPSRKPCCAMSILLIFPTAPFPVAYGRPPPPAIAAAPPRHPIRHAGTARAGPSAGIVGPAGLGPGSPDEGFAPFFGFGRHQRYAGRPRTNEGFAPFFPSAKGGAGGGSFQVPLPPSSAGAIGKKKHGRSAVMFDILQVPFFS</sequence>
<dbReference type="AlphaFoldDB" id="A0A420VHH8"/>
<evidence type="ECO:0000313" key="2">
    <source>
        <dbReference type="Proteomes" id="UP000286235"/>
    </source>
</evidence>
<dbReference type="Proteomes" id="UP000286235">
    <property type="component" value="Unassembled WGS sequence"/>
</dbReference>
<comment type="caution">
    <text evidence="1">The sequence shown here is derived from an EMBL/GenBank/DDBJ whole genome shotgun (WGS) entry which is preliminary data.</text>
</comment>
<gene>
    <name evidence="1" type="ORF">Cdeb_00088</name>
</gene>